<sequence>MDALTALAEARAALAAAAGRLAAAGAAPEQLAVTVPAHRALGFIPRRETFRRTGEGFVLGALLVTASGDVFAPGRIARASRQVLPGHQSESARARRDLRQRLLDARLPEGTTVVIDSRPVPLDDAAAMAAERGPLVLCEQAGATTVLVRWVPTAADDTLRPLDAYLAERLDLALGTLTAARAESEHP</sequence>
<proteinExistence type="predicted"/>
<protein>
    <submittedName>
        <fullName evidence="1">Uncharacterized protein</fullName>
    </submittedName>
</protein>
<evidence type="ECO:0000313" key="2">
    <source>
        <dbReference type="Proteomes" id="UP001060039"/>
    </source>
</evidence>
<name>A0ABY5FXK2_9MICO</name>
<evidence type="ECO:0000313" key="1">
    <source>
        <dbReference type="EMBL" id="UTT62872.1"/>
    </source>
</evidence>
<gene>
    <name evidence="1" type="ORF">NNL39_01810</name>
</gene>
<dbReference type="RefSeq" id="WP_255160004.1">
    <property type="nucleotide sequence ID" value="NZ_CP101497.1"/>
</dbReference>
<accession>A0ABY5FXK2</accession>
<keyword evidence="2" id="KW-1185">Reference proteome</keyword>
<organism evidence="1 2">
    <name type="scientific">Microcella humidisoli</name>
    <dbReference type="NCBI Taxonomy" id="2963406"/>
    <lineage>
        <taxon>Bacteria</taxon>
        <taxon>Bacillati</taxon>
        <taxon>Actinomycetota</taxon>
        <taxon>Actinomycetes</taxon>
        <taxon>Micrococcales</taxon>
        <taxon>Microbacteriaceae</taxon>
        <taxon>Microcella</taxon>
    </lineage>
</organism>
<dbReference type="EMBL" id="CP101497">
    <property type="protein sequence ID" value="UTT62872.1"/>
    <property type="molecule type" value="Genomic_DNA"/>
</dbReference>
<dbReference type="Proteomes" id="UP001060039">
    <property type="component" value="Chromosome"/>
</dbReference>
<reference evidence="1" key="1">
    <citation type="submission" date="2022-07" db="EMBL/GenBank/DDBJ databases">
        <title>Taxonomic analysis of Microcella humidisoli nov. sp., isolated from riverside soil.</title>
        <authorList>
            <person name="Molina K.M."/>
            <person name="Kim S.B."/>
        </authorList>
    </citation>
    <scope>NUCLEOTIDE SEQUENCE</scope>
    <source>
        <strain evidence="1">MMS21-STM10</strain>
    </source>
</reference>